<protein>
    <recommendedName>
        <fullName evidence="2">Voltage-gated hydrogen channel 1</fullName>
    </recommendedName>
    <alternativeName>
        <fullName evidence="12">Hydrogen voltage-gated channel 1</fullName>
    </alternativeName>
</protein>
<evidence type="ECO:0000256" key="9">
    <source>
        <dbReference type="ARBA" id="ARBA00023065"/>
    </source>
</evidence>
<evidence type="ECO:0000256" key="1">
    <source>
        <dbReference type="ARBA" id="ARBA00004651"/>
    </source>
</evidence>
<proteinExistence type="predicted"/>
<evidence type="ECO:0000256" key="6">
    <source>
        <dbReference type="ARBA" id="ARBA00022882"/>
    </source>
</evidence>
<dbReference type="GO" id="GO:0034702">
    <property type="term" value="C:monoatomic ion channel complex"/>
    <property type="evidence" value="ECO:0007669"/>
    <property type="project" value="UniProtKB-KW"/>
</dbReference>
<dbReference type="InterPro" id="IPR005821">
    <property type="entry name" value="Ion_trans_dom"/>
</dbReference>
<evidence type="ECO:0000256" key="10">
    <source>
        <dbReference type="ARBA" id="ARBA00023136"/>
    </source>
</evidence>
<feature type="coiled-coil region" evidence="13">
    <location>
        <begin position="163"/>
        <end position="197"/>
    </location>
</feature>
<evidence type="ECO:0000313" key="16">
    <source>
        <dbReference type="EMBL" id="TVY68879.1"/>
    </source>
</evidence>
<evidence type="ECO:0000256" key="5">
    <source>
        <dbReference type="ARBA" id="ARBA00022692"/>
    </source>
</evidence>
<keyword evidence="3" id="KW-0813">Transport</keyword>
<dbReference type="PANTHER" id="PTHR46480:SF1">
    <property type="entry name" value="VOLTAGE-GATED HYDROGEN CHANNEL 1"/>
    <property type="match status" value="1"/>
</dbReference>
<feature type="domain" description="Ion transport" evidence="15">
    <location>
        <begin position="60"/>
        <end position="160"/>
    </location>
</feature>
<evidence type="ECO:0000256" key="3">
    <source>
        <dbReference type="ARBA" id="ARBA00022448"/>
    </source>
</evidence>
<gene>
    <name evidence="16" type="primary">hvcn1</name>
    <name evidence="16" type="ORF">LSUE1_G005530</name>
</gene>
<dbReference type="Pfam" id="PF00520">
    <property type="entry name" value="Ion_trans"/>
    <property type="match status" value="1"/>
</dbReference>
<feature type="transmembrane region" description="Helical" evidence="14">
    <location>
        <begin position="47"/>
        <end position="69"/>
    </location>
</feature>
<keyword evidence="11" id="KW-0407">Ion channel</keyword>
<feature type="non-terminal residue" evidence="16">
    <location>
        <position position="1"/>
    </location>
</feature>
<dbReference type="Proteomes" id="UP000469558">
    <property type="component" value="Unassembled WGS sequence"/>
</dbReference>
<dbReference type="EMBL" id="QGMK01001388">
    <property type="protein sequence ID" value="TVY68879.1"/>
    <property type="molecule type" value="Genomic_DNA"/>
</dbReference>
<name>A0A8T9BXF9_9HELO</name>
<keyword evidence="7 14" id="KW-1133">Transmembrane helix</keyword>
<comment type="caution">
    <text evidence="16">The sequence shown here is derived from an EMBL/GenBank/DDBJ whole genome shotgun (WGS) entry which is preliminary data.</text>
</comment>
<dbReference type="OrthoDB" id="427456at2759"/>
<keyword evidence="10 14" id="KW-0472">Membrane</keyword>
<dbReference type="GO" id="GO:0005886">
    <property type="term" value="C:plasma membrane"/>
    <property type="evidence" value="ECO:0007669"/>
    <property type="project" value="UniProtKB-SubCell"/>
</dbReference>
<dbReference type="GO" id="GO:0030171">
    <property type="term" value="F:voltage-gated proton channel activity"/>
    <property type="evidence" value="ECO:0007669"/>
    <property type="project" value="InterPro"/>
</dbReference>
<accession>A0A8T9BXF9</accession>
<evidence type="ECO:0000256" key="12">
    <source>
        <dbReference type="ARBA" id="ARBA00031989"/>
    </source>
</evidence>
<keyword evidence="6" id="KW-0851">Voltage-gated channel</keyword>
<comment type="subcellular location">
    <subcellularLocation>
        <location evidence="1">Cell membrane</location>
        <topology evidence="1">Multi-pass membrane protein</topology>
    </subcellularLocation>
</comment>
<evidence type="ECO:0000313" key="17">
    <source>
        <dbReference type="Proteomes" id="UP000469558"/>
    </source>
</evidence>
<evidence type="ECO:0000259" key="15">
    <source>
        <dbReference type="Pfam" id="PF00520"/>
    </source>
</evidence>
<evidence type="ECO:0000256" key="11">
    <source>
        <dbReference type="ARBA" id="ARBA00023303"/>
    </source>
</evidence>
<feature type="transmembrane region" description="Helical" evidence="14">
    <location>
        <begin position="121"/>
        <end position="140"/>
    </location>
</feature>
<dbReference type="InterPro" id="IPR031846">
    <property type="entry name" value="Hvcn1"/>
</dbReference>
<dbReference type="PANTHER" id="PTHR46480">
    <property type="entry name" value="F20B24.22"/>
    <property type="match status" value="1"/>
</dbReference>
<dbReference type="AlphaFoldDB" id="A0A8T9BXF9"/>
<evidence type="ECO:0000256" key="2">
    <source>
        <dbReference type="ARBA" id="ARBA00015897"/>
    </source>
</evidence>
<evidence type="ECO:0000256" key="7">
    <source>
        <dbReference type="ARBA" id="ARBA00022989"/>
    </source>
</evidence>
<organism evidence="16 17">
    <name type="scientific">Lachnellula suecica</name>
    <dbReference type="NCBI Taxonomy" id="602035"/>
    <lineage>
        <taxon>Eukaryota</taxon>
        <taxon>Fungi</taxon>
        <taxon>Dikarya</taxon>
        <taxon>Ascomycota</taxon>
        <taxon>Pezizomycotina</taxon>
        <taxon>Leotiomycetes</taxon>
        <taxon>Helotiales</taxon>
        <taxon>Lachnaceae</taxon>
        <taxon>Lachnellula</taxon>
    </lineage>
</organism>
<keyword evidence="9" id="KW-0406">Ion transport</keyword>
<feature type="transmembrane region" description="Helical" evidence="14">
    <location>
        <begin position="89"/>
        <end position="109"/>
    </location>
</feature>
<dbReference type="Gene3D" id="1.20.120.350">
    <property type="entry name" value="Voltage-gated potassium channels. Chain C"/>
    <property type="match status" value="1"/>
</dbReference>
<dbReference type="InterPro" id="IPR027359">
    <property type="entry name" value="Volt_channel_dom_sf"/>
</dbReference>
<evidence type="ECO:0000256" key="8">
    <source>
        <dbReference type="ARBA" id="ARBA00023054"/>
    </source>
</evidence>
<keyword evidence="4" id="KW-1003">Cell membrane</keyword>
<reference evidence="16 17" key="1">
    <citation type="submission" date="2018-05" db="EMBL/GenBank/DDBJ databases">
        <title>Genome sequencing and assembly of the regulated plant pathogen Lachnellula willkommii and related sister species for the development of diagnostic species identification markers.</title>
        <authorList>
            <person name="Giroux E."/>
            <person name="Bilodeau G."/>
        </authorList>
    </citation>
    <scope>NUCLEOTIDE SEQUENCE [LARGE SCALE GENOMIC DNA]</scope>
    <source>
        <strain evidence="16 17">CBS 268.59</strain>
    </source>
</reference>
<keyword evidence="5 14" id="KW-0812">Transmembrane</keyword>
<evidence type="ECO:0000256" key="4">
    <source>
        <dbReference type="ARBA" id="ARBA00022475"/>
    </source>
</evidence>
<keyword evidence="17" id="KW-1185">Reference proteome</keyword>
<evidence type="ECO:0000256" key="13">
    <source>
        <dbReference type="SAM" id="Coils"/>
    </source>
</evidence>
<keyword evidence="8 13" id="KW-0175">Coiled coil</keyword>
<evidence type="ECO:0000256" key="14">
    <source>
        <dbReference type="SAM" id="Phobius"/>
    </source>
</evidence>
<sequence>QPPSQQPNLLSPPPPTQTHPYLHRLARLHTTCRSEVKSFLSSRAQHYTVLALVSFDLLGIFADIIINLYQCDEKNTDPKWGDVRNGLGIAGLVFSCLFMVELVLSIWAFGFRYFQSWFHSFDATVILAGFVVDVLLHGVLEEVASLVVVLRLWRFFKIIEEFSVGAEEQMDGLEMRIEQLESENGDLKRELRRQKGTIDEEAAFQGGSAQWK</sequence>